<protein>
    <submittedName>
        <fullName evidence="2">Uncharacterized protein</fullName>
    </submittedName>
</protein>
<proteinExistence type="predicted"/>
<evidence type="ECO:0000313" key="1">
    <source>
        <dbReference type="Proteomes" id="UP000887576"/>
    </source>
</evidence>
<dbReference type="WBParaSite" id="JU765_v2.g17206.t1">
    <property type="protein sequence ID" value="JU765_v2.g17206.t1"/>
    <property type="gene ID" value="JU765_v2.g17206"/>
</dbReference>
<accession>A0AC34QKB3</accession>
<reference evidence="2" key="1">
    <citation type="submission" date="2022-11" db="UniProtKB">
        <authorList>
            <consortium name="WormBaseParasite"/>
        </authorList>
    </citation>
    <scope>IDENTIFICATION</scope>
</reference>
<organism evidence="1 2">
    <name type="scientific">Panagrolaimus sp. JU765</name>
    <dbReference type="NCBI Taxonomy" id="591449"/>
    <lineage>
        <taxon>Eukaryota</taxon>
        <taxon>Metazoa</taxon>
        <taxon>Ecdysozoa</taxon>
        <taxon>Nematoda</taxon>
        <taxon>Chromadorea</taxon>
        <taxon>Rhabditida</taxon>
        <taxon>Tylenchina</taxon>
        <taxon>Panagrolaimomorpha</taxon>
        <taxon>Panagrolaimoidea</taxon>
        <taxon>Panagrolaimidae</taxon>
        <taxon>Panagrolaimus</taxon>
    </lineage>
</organism>
<evidence type="ECO:0000313" key="2">
    <source>
        <dbReference type="WBParaSite" id="JU765_v2.g17206.t1"/>
    </source>
</evidence>
<dbReference type="Proteomes" id="UP000887576">
    <property type="component" value="Unplaced"/>
</dbReference>
<sequence length="235" mass="24497">MMSTFLFCLIFLIASFSDVKSNVLTIRDKRQTIYYLCGTYPNQYYSLYPCSSSQRTCTNGGRYIGVGCTTSAQCTPYYSGLSTCLNGCCCTVPVVNPTQSPSGSFGYCFDGQLSSVRCSASGQCGAGQTCMNGLCCTTTGNEWQYACGGLAAIASCTNGGCQQGFRCTPSNYCCECPVGRSSGRCNAGTCPSGFTCQANGYCCASCPNNVTPYGACRNGACGGGATCRAGNICCL</sequence>
<name>A0AC34QKB3_9BILA</name>